<proteinExistence type="predicted"/>
<keyword evidence="3" id="KW-1185">Reference proteome</keyword>
<sequence>MAANGSRMEQLETLQFNSKISTKQSMIDGTRIKTHSTTKLHMSVSTPERHARNSHPKS</sequence>
<evidence type="ECO:0000256" key="1">
    <source>
        <dbReference type="SAM" id="MobiDB-lite"/>
    </source>
</evidence>
<dbReference type="Gramene" id="OMO96559">
    <property type="protein sequence ID" value="OMO96559"/>
    <property type="gene ID" value="CCACVL1_04892"/>
</dbReference>
<gene>
    <name evidence="2" type="ORF">CCACVL1_04892</name>
</gene>
<comment type="caution">
    <text evidence="2">The sequence shown here is derived from an EMBL/GenBank/DDBJ whole genome shotgun (WGS) entry which is preliminary data.</text>
</comment>
<name>A0A1R3JNV6_COCAP</name>
<dbReference type="EMBL" id="AWWV01007416">
    <property type="protein sequence ID" value="OMO96559.1"/>
    <property type="molecule type" value="Genomic_DNA"/>
</dbReference>
<organism evidence="2 3">
    <name type="scientific">Corchorus capsularis</name>
    <name type="common">Jute</name>
    <dbReference type="NCBI Taxonomy" id="210143"/>
    <lineage>
        <taxon>Eukaryota</taxon>
        <taxon>Viridiplantae</taxon>
        <taxon>Streptophyta</taxon>
        <taxon>Embryophyta</taxon>
        <taxon>Tracheophyta</taxon>
        <taxon>Spermatophyta</taxon>
        <taxon>Magnoliopsida</taxon>
        <taxon>eudicotyledons</taxon>
        <taxon>Gunneridae</taxon>
        <taxon>Pentapetalae</taxon>
        <taxon>rosids</taxon>
        <taxon>malvids</taxon>
        <taxon>Malvales</taxon>
        <taxon>Malvaceae</taxon>
        <taxon>Grewioideae</taxon>
        <taxon>Apeibeae</taxon>
        <taxon>Corchorus</taxon>
    </lineage>
</organism>
<feature type="region of interest" description="Disordered" evidence="1">
    <location>
        <begin position="25"/>
        <end position="58"/>
    </location>
</feature>
<evidence type="ECO:0000313" key="3">
    <source>
        <dbReference type="Proteomes" id="UP000188268"/>
    </source>
</evidence>
<dbReference type="AlphaFoldDB" id="A0A1R3JNV6"/>
<protein>
    <submittedName>
        <fullName evidence="2">Uncharacterized protein</fullName>
    </submittedName>
</protein>
<dbReference type="Proteomes" id="UP000188268">
    <property type="component" value="Unassembled WGS sequence"/>
</dbReference>
<accession>A0A1R3JNV6</accession>
<evidence type="ECO:0000313" key="2">
    <source>
        <dbReference type="EMBL" id="OMO96559.1"/>
    </source>
</evidence>
<reference evidence="2 3" key="1">
    <citation type="submission" date="2013-09" db="EMBL/GenBank/DDBJ databases">
        <title>Corchorus capsularis genome sequencing.</title>
        <authorList>
            <person name="Alam M."/>
            <person name="Haque M.S."/>
            <person name="Islam M.S."/>
            <person name="Emdad E.M."/>
            <person name="Islam M.M."/>
            <person name="Ahmed B."/>
            <person name="Halim A."/>
            <person name="Hossen Q.M.M."/>
            <person name="Hossain M.Z."/>
            <person name="Ahmed R."/>
            <person name="Khan M.M."/>
            <person name="Islam R."/>
            <person name="Rashid M.M."/>
            <person name="Khan S.A."/>
            <person name="Rahman M.S."/>
            <person name="Alam M."/>
        </authorList>
    </citation>
    <scope>NUCLEOTIDE SEQUENCE [LARGE SCALE GENOMIC DNA]</scope>
    <source>
        <strain evidence="3">cv. CVL-1</strain>
        <tissue evidence="2">Whole seedling</tissue>
    </source>
</reference>